<accession>A0ABN7RWU7</accession>
<protein>
    <submittedName>
        <fullName evidence="2">Oidioi.mRNA.OKI2018_I69.PAR.g11660.t1.cds</fullName>
    </submittedName>
</protein>
<feature type="compositionally biased region" description="Basic and acidic residues" evidence="1">
    <location>
        <begin position="348"/>
        <end position="374"/>
    </location>
</feature>
<evidence type="ECO:0000313" key="2">
    <source>
        <dbReference type="EMBL" id="CAG5087894.1"/>
    </source>
</evidence>
<feature type="region of interest" description="Disordered" evidence="1">
    <location>
        <begin position="301"/>
        <end position="432"/>
    </location>
</feature>
<keyword evidence="3" id="KW-1185">Reference proteome</keyword>
<feature type="compositionally biased region" description="Acidic residues" evidence="1">
    <location>
        <begin position="170"/>
        <end position="188"/>
    </location>
</feature>
<sequence length="455" mass="51374">MLKLKTVEQFSQFPLATSADLEESPAWREQMEEVAAAEIEDGLALGESNDFEVETDKELVEFTKKTHGMQVYHKIVKVLEEELDQLGVEPLESQIIIDEEPESEQQRNRAESLTAEQYSDFKALTRQDTVVPDQIEEPETPRVDAPSDPFNFESQYEKQFGKGFGKYSESEGEEEEEEEEKSDSESASEEQITKKEVEQINRFLDEGQTVFDFGESFKNPEILCSILKNIKTSLELERGRKIVVDQNASDPFDIISSHLDALGAQERHELNLLTTPEALFGGFETQNVMILLMLKEFYESEPTPRSSLTRSSSLSLSSDEDTKAAYDQPDSSTPSSRMSSELDSEASSMKEEDPSPRGPRPEGKDVDSPRERSPTPDSLNFEGQEREASATDLEVKNEETTNQTDLDSHKIEDDSLRGPRPQPPVIEEKENCPDSRSKLFILSAIFFFALHSPSE</sequence>
<gene>
    <name evidence="2" type="ORF">OKIOD_LOCUS3218</name>
</gene>
<dbReference type="EMBL" id="OU015568">
    <property type="protein sequence ID" value="CAG5087894.1"/>
    <property type="molecule type" value="Genomic_DNA"/>
</dbReference>
<organism evidence="2 3">
    <name type="scientific">Oikopleura dioica</name>
    <name type="common">Tunicate</name>
    <dbReference type="NCBI Taxonomy" id="34765"/>
    <lineage>
        <taxon>Eukaryota</taxon>
        <taxon>Metazoa</taxon>
        <taxon>Chordata</taxon>
        <taxon>Tunicata</taxon>
        <taxon>Appendicularia</taxon>
        <taxon>Copelata</taxon>
        <taxon>Oikopleuridae</taxon>
        <taxon>Oikopleura</taxon>
    </lineage>
</organism>
<feature type="compositionally biased region" description="Low complexity" evidence="1">
    <location>
        <begin position="301"/>
        <end position="317"/>
    </location>
</feature>
<reference evidence="2 3" key="1">
    <citation type="submission" date="2021-04" db="EMBL/GenBank/DDBJ databases">
        <authorList>
            <person name="Bliznina A."/>
        </authorList>
    </citation>
    <scope>NUCLEOTIDE SEQUENCE [LARGE SCALE GENOMIC DNA]</scope>
</reference>
<feature type="compositionally biased region" description="Basic and acidic residues" evidence="1">
    <location>
        <begin position="383"/>
        <end position="399"/>
    </location>
</feature>
<evidence type="ECO:0000313" key="3">
    <source>
        <dbReference type="Proteomes" id="UP001158576"/>
    </source>
</evidence>
<feature type="region of interest" description="Disordered" evidence="1">
    <location>
        <begin position="94"/>
        <end position="192"/>
    </location>
</feature>
<evidence type="ECO:0000256" key="1">
    <source>
        <dbReference type="SAM" id="MobiDB-lite"/>
    </source>
</evidence>
<proteinExistence type="predicted"/>
<feature type="compositionally biased region" description="Basic and acidic residues" evidence="1">
    <location>
        <begin position="406"/>
        <end position="417"/>
    </location>
</feature>
<dbReference type="Proteomes" id="UP001158576">
    <property type="component" value="Chromosome PAR"/>
</dbReference>
<name>A0ABN7RWU7_OIKDI</name>